<dbReference type="Proteomes" id="UP000070341">
    <property type="component" value="Unassembled WGS sequence"/>
</dbReference>
<accession>A0A133UZI6</accession>
<comment type="caution">
    <text evidence="2">The sequence shown here is derived from an EMBL/GenBank/DDBJ whole genome shotgun (WGS) entry which is preliminary data.</text>
</comment>
<evidence type="ECO:0000313" key="2">
    <source>
        <dbReference type="EMBL" id="KXA99603.1"/>
    </source>
</evidence>
<keyword evidence="3" id="KW-1185">Reference proteome</keyword>
<gene>
    <name evidence="2" type="ORF">AKJ40_02775</name>
</gene>
<organism evidence="2 3">
    <name type="scientific">candidate division MSBL1 archaeon SCGC-AAA259M10</name>
    <dbReference type="NCBI Taxonomy" id="1698270"/>
    <lineage>
        <taxon>Archaea</taxon>
        <taxon>Methanobacteriati</taxon>
        <taxon>Methanobacteriota</taxon>
        <taxon>candidate division MSBL1</taxon>
    </lineage>
</organism>
<protein>
    <submittedName>
        <fullName evidence="2">Uncharacterized protein</fullName>
    </submittedName>
</protein>
<sequence length="95" mass="10928">MLHKFFLQPLKPFRTAELPQTTYPLARPSPAPLTEKNPGDDEELTHRSVFPVEDRVSAEAEVPPAVVALEQKYMDKFYLTLSNLISLHNRTLLFY</sequence>
<evidence type="ECO:0000313" key="3">
    <source>
        <dbReference type="Proteomes" id="UP000070341"/>
    </source>
</evidence>
<name>A0A133UZI6_9EURY</name>
<dbReference type="AlphaFoldDB" id="A0A133UZI6"/>
<proteinExistence type="predicted"/>
<dbReference type="EMBL" id="LHXU01000040">
    <property type="protein sequence ID" value="KXA99603.1"/>
    <property type="molecule type" value="Genomic_DNA"/>
</dbReference>
<evidence type="ECO:0000256" key="1">
    <source>
        <dbReference type="SAM" id="MobiDB-lite"/>
    </source>
</evidence>
<reference evidence="2 3" key="1">
    <citation type="journal article" date="2016" name="Sci. Rep.">
        <title>Metabolic traits of an uncultured archaeal lineage -MSBL1- from brine pools of the Red Sea.</title>
        <authorList>
            <person name="Mwirichia R."/>
            <person name="Alam I."/>
            <person name="Rashid M."/>
            <person name="Vinu M."/>
            <person name="Ba-Alawi W."/>
            <person name="Anthony Kamau A."/>
            <person name="Kamanda Ngugi D."/>
            <person name="Goker M."/>
            <person name="Klenk H.P."/>
            <person name="Bajic V."/>
            <person name="Stingl U."/>
        </authorList>
    </citation>
    <scope>NUCLEOTIDE SEQUENCE [LARGE SCALE GENOMIC DNA]</scope>
    <source>
        <strain evidence="2">SCGC-AAA259M10</strain>
    </source>
</reference>
<feature type="region of interest" description="Disordered" evidence="1">
    <location>
        <begin position="18"/>
        <end position="45"/>
    </location>
</feature>